<organism evidence="18 19">
    <name type="scientific">Cinara cedri</name>
    <dbReference type="NCBI Taxonomy" id="506608"/>
    <lineage>
        <taxon>Eukaryota</taxon>
        <taxon>Metazoa</taxon>
        <taxon>Ecdysozoa</taxon>
        <taxon>Arthropoda</taxon>
        <taxon>Hexapoda</taxon>
        <taxon>Insecta</taxon>
        <taxon>Pterygota</taxon>
        <taxon>Neoptera</taxon>
        <taxon>Paraneoptera</taxon>
        <taxon>Hemiptera</taxon>
        <taxon>Sternorrhyncha</taxon>
        <taxon>Aphidomorpha</taxon>
        <taxon>Aphidoidea</taxon>
        <taxon>Aphididae</taxon>
        <taxon>Lachninae</taxon>
        <taxon>Cinara</taxon>
    </lineage>
</organism>
<dbReference type="GO" id="GO:0008270">
    <property type="term" value="F:zinc ion binding"/>
    <property type="evidence" value="ECO:0007669"/>
    <property type="project" value="UniProtKB-KW"/>
</dbReference>
<dbReference type="SMART" id="SM00486">
    <property type="entry name" value="POLBc"/>
    <property type="match status" value="1"/>
</dbReference>
<dbReference type="GO" id="GO:0003697">
    <property type="term" value="F:single-stranded DNA binding"/>
    <property type="evidence" value="ECO:0007669"/>
    <property type="project" value="TreeGrafter"/>
</dbReference>
<feature type="domain" description="DNA-directed DNA polymerase family B exonuclease" evidence="15">
    <location>
        <begin position="467"/>
        <end position="701"/>
    </location>
</feature>
<proteinExistence type="inferred from homology"/>
<keyword evidence="19" id="KW-1185">Reference proteome</keyword>
<dbReference type="Gene3D" id="3.30.420.10">
    <property type="entry name" value="Ribonuclease H-like superfamily/Ribonuclease H"/>
    <property type="match status" value="1"/>
</dbReference>
<accession>A0A5E4MFT3</accession>
<dbReference type="CDD" id="cd05532">
    <property type="entry name" value="POLBc_alpha"/>
    <property type="match status" value="1"/>
</dbReference>
<keyword evidence="5 12" id="KW-0235">DNA replication</keyword>
<dbReference type="GO" id="GO:0000166">
    <property type="term" value="F:nucleotide binding"/>
    <property type="evidence" value="ECO:0007669"/>
    <property type="project" value="InterPro"/>
</dbReference>
<dbReference type="CDD" id="cd05776">
    <property type="entry name" value="DNA_polB_alpha_exo"/>
    <property type="match status" value="1"/>
</dbReference>
<keyword evidence="6" id="KW-0479">Metal-binding</keyword>
<dbReference type="GO" id="GO:1902975">
    <property type="term" value="P:mitotic DNA replication initiation"/>
    <property type="evidence" value="ECO:0007669"/>
    <property type="project" value="InterPro"/>
</dbReference>
<protein>
    <recommendedName>
        <fullName evidence="12">DNA polymerase</fullName>
        <ecNumber evidence="12">2.7.7.7</ecNumber>
    </recommendedName>
</protein>
<feature type="domain" description="DNA polymerase alpha catalytic subunit N-terminal" evidence="17">
    <location>
        <begin position="24"/>
        <end position="87"/>
    </location>
</feature>
<dbReference type="Pfam" id="PF00136">
    <property type="entry name" value="DNA_pol_B"/>
    <property type="match status" value="1"/>
</dbReference>
<dbReference type="FunFam" id="1.10.287.690:FF:000003">
    <property type="entry name" value="DNA polymerase"/>
    <property type="match status" value="1"/>
</dbReference>
<dbReference type="EMBL" id="CABPRJ010000512">
    <property type="protein sequence ID" value="VVC30292.1"/>
    <property type="molecule type" value="Genomic_DNA"/>
</dbReference>
<keyword evidence="9 12" id="KW-0239">DNA-directed DNA polymerase</keyword>
<dbReference type="InterPro" id="IPR042087">
    <property type="entry name" value="DNA_pol_B_thumb"/>
</dbReference>
<dbReference type="InterPro" id="IPR006133">
    <property type="entry name" value="DNA-dir_DNA_pol_B_exonuc"/>
</dbReference>
<dbReference type="GO" id="GO:0003682">
    <property type="term" value="F:chromatin binding"/>
    <property type="evidence" value="ECO:0007669"/>
    <property type="project" value="TreeGrafter"/>
</dbReference>
<dbReference type="InterPro" id="IPR017964">
    <property type="entry name" value="DNA-dir_DNA_pol_B_CS"/>
</dbReference>
<dbReference type="Pfam" id="PF08996">
    <property type="entry name" value="zf-DNA_Pol"/>
    <property type="match status" value="1"/>
</dbReference>
<dbReference type="OrthoDB" id="6755010at2759"/>
<dbReference type="FunFam" id="3.30.70.2820:FF:000001">
    <property type="entry name" value="DNA polymerase"/>
    <property type="match status" value="1"/>
</dbReference>
<dbReference type="Pfam" id="PF03104">
    <property type="entry name" value="DNA_pol_B_exo1"/>
    <property type="match status" value="1"/>
</dbReference>
<dbReference type="PANTHER" id="PTHR45861:SF1">
    <property type="entry name" value="DNA POLYMERASE ALPHA CATALYTIC SUBUNIT"/>
    <property type="match status" value="1"/>
</dbReference>
<feature type="domain" description="Zinc finger DNA-directed DNA polymerase family B alpha" evidence="16">
    <location>
        <begin position="1258"/>
        <end position="1438"/>
    </location>
</feature>
<evidence type="ECO:0000256" key="11">
    <source>
        <dbReference type="ARBA" id="ARBA00023242"/>
    </source>
</evidence>
<dbReference type="GO" id="GO:0006272">
    <property type="term" value="P:leading strand elongation"/>
    <property type="evidence" value="ECO:0007669"/>
    <property type="project" value="TreeGrafter"/>
</dbReference>
<keyword evidence="7" id="KW-0863">Zinc-finger</keyword>
<evidence type="ECO:0000313" key="19">
    <source>
        <dbReference type="Proteomes" id="UP000325440"/>
    </source>
</evidence>
<evidence type="ECO:0000256" key="3">
    <source>
        <dbReference type="ARBA" id="ARBA00022679"/>
    </source>
</evidence>
<comment type="similarity">
    <text evidence="2 12">Belongs to the DNA polymerase type-B family.</text>
</comment>
<dbReference type="InterPro" id="IPR036397">
    <property type="entry name" value="RNaseH_sf"/>
</dbReference>
<dbReference type="Gene3D" id="1.10.287.690">
    <property type="entry name" value="Helix hairpin bin"/>
    <property type="match status" value="1"/>
</dbReference>
<evidence type="ECO:0000313" key="18">
    <source>
        <dbReference type="EMBL" id="VVC30292.1"/>
    </source>
</evidence>
<keyword evidence="8" id="KW-0862">Zinc</keyword>
<dbReference type="Gene3D" id="2.40.50.730">
    <property type="match status" value="1"/>
</dbReference>
<dbReference type="Gene3D" id="3.90.1600.10">
    <property type="entry name" value="Palm domain of DNA polymerase"/>
    <property type="match status" value="1"/>
</dbReference>
<dbReference type="GO" id="GO:0033554">
    <property type="term" value="P:cellular response to stress"/>
    <property type="evidence" value="ECO:0007669"/>
    <property type="project" value="UniProtKB-ARBA"/>
</dbReference>
<dbReference type="InterPro" id="IPR038256">
    <property type="entry name" value="Pol_alpha_znc_sf"/>
</dbReference>
<comment type="subcellular location">
    <subcellularLocation>
        <location evidence="1">Nucleus</location>
    </subcellularLocation>
</comment>
<dbReference type="Gene3D" id="1.10.3200.20">
    <property type="entry name" value="DNA Polymerase alpha, zinc finger"/>
    <property type="match status" value="1"/>
</dbReference>
<keyword evidence="11" id="KW-0539">Nucleus</keyword>
<evidence type="ECO:0000256" key="9">
    <source>
        <dbReference type="ARBA" id="ARBA00022932"/>
    </source>
</evidence>
<evidence type="ECO:0000256" key="13">
    <source>
        <dbReference type="SAM" id="MobiDB-lite"/>
    </source>
</evidence>
<dbReference type="InterPro" id="IPR006134">
    <property type="entry name" value="DNA-dir_DNA_pol_B_multi_dom"/>
</dbReference>
<evidence type="ECO:0000259" key="14">
    <source>
        <dbReference type="Pfam" id="PF00136"/>
    </source>
</evidence>
<dbReference type="GO" id="GO:0005658">
    <property type="term" value="C:alpha DNA polymerase:primase complex"/>
    <property type="evidence" value="ECO:0007669"/>
    <property type="project" value="TreeGrafter"/>
</dbReference>
<dbReference type="PRINTS" id="PR00106">
    <property type="entry name" value="DNAPOLB"/>
</dbReference>
<name>A0A5E4MFT3_9HEMI</name>
<evidence type="ECO:0000256" key="4">
    <source>
        <dbReference type="ARBA" id="ARBA00022695"/>
    </source>
</evidence>
<reference evidence="18 19" key="1">
    <citation type="submission" date="2019-08" db="EMBL/GenBank/DDBJ databases">
        <authorList>
            <person name="Alioto T."/>
            <person name="Alioto T."/>
            <person name="Gomez Garrido J."/>
        </authorList>
    </citation>
    <scope>NUCLEOTIDE SEQUENCE [LARGE SCALE GENOMIC DNA]</scope>
</reference>
<dbReference type="GO" id="GO:0003688">
    <property type="term" value="F:DNA replication origin binding"/>
    <property type="evidence" value="ECO:0007669"/>
    <property type="project" value="TreeGrafter"/>
</dbReference>
<evidence type="ECO:0000256" key="12">
    <source>
        <dbReference type="RuleBase" id="RU000442"/>
    </source>
</evidence>
<evidence type="ECO:0000256" key="7">
    <source>
        <dbReference type="ARBA" id="ARBA00022771"/>
    </source>
</evidence>
<evidence type="ECO:0000256" key="5">
    <source>
        <dbReference type="ARBA" id="ARBA00022705"/>
    </source>
</evidence>
<gene>
    <name evidence="18" type="ORF">CINCED_3A000515</name>
</gene>
<dbReference type="SUPFAM" id="SSF53098">
    <property type="entry name" value="Ribonuclease H-like"/>
    <property type="match status" value="1"/>
</dbReference>
<comment type="catalytic activity">
    <reaction evidence="12">
        <text>DNA(n) + a 2'-deoxyribonucleoside 5'-triphosphate = DNA(n+1) + diphosphate</text>
        <dbReference type="Rhea" id="RHEA:22508"/>
        <dbReference type="Rhea" id="RHEA-COMP:17339"/>
        <dbReference type="Rhea" id="RHEA-COMP:17340"/>
        <dbReference type="ChEBI" id="CHEBI:33019"/>
        <dbReference type="ChEBI" id="CHEBI:61560"/>
        <dbReference type="ChEBI" id="CHEBI:173112"/>
        <dbReference type="EC" id="2.7.7.7"/>
    </reaction>
</comment>
<dbReference type="InterPro" id="IPR012337">
    <property type="entry name" value="RNaseH-like_sf"/>
</dbReference>
<dbReference type="Proteomes" id="UP000325440">
    <property type="component" value="Unassembled WGS sequence"/>
</dbReference>
<evidence type="ECO:0000256" key="2">
    <source>
        <dbReference type="ARBA" id="ARBA00005755"/>
    </source>
</evidence>
<dbReference type="GO" id="GO:0006273">
    <property type="term" value="P:lagging strand elongation"/>
    <property type="evidence" value="ECO:0007669"/>
    <property type="project" value="TreeGrafter"/>
</dbReference>
<dbReference type="FunFam" id="1.10.132.60:FF:000004">
    <property type="entry name" value="DNA polymerase"/>
    <property type="match status" value="1"/>
</dbReference>
<dbReference type="InterPro" id="IPR006172">
    <property type="entry name" value="DNA-dir_DNA_pol_B"/>
</dbReference>
<dbReference type="NCBIfam" id="TIGR00592">
    <property type="entry name" value="pol2"/>
    <property type="match status" value="1"/>
</dbReference>
<evidence type="ECO:0000259" key="16">
    <source>
        <dbReference type="Pfam" id="PF08996"/>
    </source>
</evidence>
<dbReference type="GO" id="GO:0003887">
    <property type="term" value="F:DNA-directed DNA polymerase activity"/>
    <property type="evidence" value="ECO:0007669"/>
    <property type="project" value="UniProtKB-KW"/>
</dbReference>
<evidence type="ECO:0000256" key="10">
    <source>
        <dbReference type="ARBA" id="ARBA00023125"/>
    </source>
</evidence>
<dbReference type="InterPro" id="IPR023211">
    <property type="entry name" value="DNA_pol_palm_dom_sf"/>
</dbReference>
<dbReference type="SUPFAM" id="SSF56672">
    <property type="entry name" value="DNA/RNA polymerases"/>
    <property type="match status" value="1"/>
</dbReference>
<evidence type="ECO:0000256" key="1">
    <source>
        <dbReference type="ARBA" id="ARBA00004123"/>
    </source>
</evidence>
<feature type="region of interest" description="Disordered" evidence="13">
    <location>
        <begin position="97"/>
        <end position="121"/>
    </location>
</feature>
<dbReference type="InterPro" id="IPR043502">
    <property type="entry name" value="DNA/RNA_pol_sf"/>
</dbReference>
<dbReference type="PROSITE" id="PS00116">
    <property type="entry name" value="DNA_POLYMERASE_B"/>
    <property type="match status" value="1"/>
</dbReference>
<dbReference type="Pfam" id="PF12254">
    <property type="entry name" value="DNA_pol_alpha_N"/>
    <property type="match status" value="1"/>
</dbReference>
<dbReference type="EC" id="2.7.7.7" evidence="12"/>
<evidence type="ECO:0000259" key="15">
    <source>
        <dbReference type="Pfam" id="PF03104"/>
    </source>
</evidence>
<sequence>MSDTTESSRPKRLKPGQSSRFEALAKLKKLKSDGTKHKYEVEPLQNVYEEVSEQEYTNRVVKRQQDNWIVDDFDVDGYVEDGREIFDDDLDEASIVKEEKKGRGKKRSRADKSFDEDASSSNRDIQKMFANMPIKKKKEVAINLVDDNILDDLIQELDSSPKPGISKTPRLIHSKVTDKIKRESQTRGYLESFSTVLKSPLTSVNNTISKIKYSNETSESNKLNDLNINETNDQNKDNKIMNEVKPELKTDSIKQEFAADENLMDSIDDFDFEAAMEDEKSFVELSNLSIKKELEETKIKIDFEDTEWPIENVQEEEQVALPHDVSSKLPLTTNKNGTQVFRFYYLDAFEDVYKQPGVVCLFGKVKPVNFDSYVSCCVIVKNIERRMFLLPKNLTSDNEEVKMIDVYNEFNSLVDKYLIKNFKSRKISKKYAFDLADVPDESEYLEIRYSASHPPLPDNLSGKTFSKVFGTNTSFLELLLLDQKIKGPCWLDIKTPQLSNSPMSWCKLEVLCLDMKNIQLAPAVSPPPIVIMTLNPRITYNKKTRQNEILILSCLIHTQFPIDQTPPTTLHNQFFCAISRPTNTLWPPRYQEELKKCGDPSKIIKMDSERALLTFFLAKMSKIDPDLIVGHDICSYVLSTLVNRLEANKIQNWSKIGRLRRTLFPKKGKFFSEKNVLSGRLICDTQISAKELIRARSYDLYSLSEQILNIKENEHFNFSDDEVSYMYCSSESLIQLIKFTIMDTSCVMRLMCQMNVLPLALQITKIAGNLLSRTLIGGRAERNEYLLLHAFNEKGYILPDKQYKKKIDLKDKDDSHIKDNNVKQIGRKKAQYLGGLVLDPKVGFYDKMILLMDFNSLYPSIIQEYNICFTTINFRNLQTADEEGDNEMEELLKLIPNQTVARGILPAEIKSLVDSRREVKKLMNDQKISKTLKEQYNLRQTALKLTANSMYGCLGFTHSRFYAKPLAALITAKGREILISTKALVEKLAFDVIYGDTDSLMINSNCVDYDQVMKIGYKIKAEVNKIYKQVELDIDGIFKYMLLLKKKKYAAVSISKQSSGEFLTKEEIKGLDIVRRDWSQLSQEAGRFVLRQILSDQSPEERVSNICAQLNKLKVDLEENNVPLGLLAISKTLTKAPQDYPDAKALPHVAVAQRLNKQSIKFRQGDTISYVVCEDGTNLAPTQRVYHIDELKTNTSLKIDIKYYLAQQIHPVIMRLCLPLENIDAKMIAEHLGLDPAQYQNQRTKSDYINSIEETTIDLDDATRFNNCDQFKFICLACKTNVEISAPAIKKPNGQLEFSLENCSNPDCCIPPYNYLNKLEDSLWIAIRKHTMKHYKSDYVCDDGTCDYKSKYIPSTADEICKQCESGTLKREYSSGQLLFQLRYYWFLFDIDKVLQRNKELKLTKDNPLYIAYNRLKAIVEKVLKHHDFYYINLKDIFGRN</sequence>
<dbReference type="Gene3D" id="1.10.132.60">
    <property type="entry name" value="DNA polymerase family B, C-terminal domain"/>
    <property type="match status" value="1"/>
</dbReference>
<dbReference type="PANTHER" id="PTHR45861">
    <property type="entry name" value="DNA POLYMERASE ALPHA CATALYTIC SUBUNIT"/>
    <property type="match status" value="1"/>
</dbReference>
<dbReference type="InterPro" id="IPR015088">
    <property type="entry name" value="Znf_DNA-dir_DNA_pol_B_alpha"/>
</dbReference>
<dbReference type="Gene3D" id="3.30.70.2820">
    <property type="match status" value="1"/>
</dbReference>
<dbReference type="InterPro" id="IPR045846">
    <property type="entry name" value="POLBc_alpha"/>
</dbReference>
<keyword evidence="10 12" id="KW-0238">DNA-binding</keyword>
<evidence type="ECO:0000259" key="17">
    <source>
        <dbReference type="Pfam" id="PF12254"/>
    </source>
</evidence>
<feature type="domain" description="DNA-directed DNA polymerase family B multifunctional" evidence="14">
    <location>
        <begin position="771"/>
        <end position="1218"/>
    </location>
</feature>
<keyword evidence="4 12" id="KW-0548">Nucleotidyltransferase</keyword>
<evidence type="ECO:0000256" key="6">
    <source>
        <dbReference type="ARBA" id="ARBA00022723"/>
    </source>
</evidence>
<keyword evidence="3 12" id="KW-0808">Transferase</keyword>
<evidence type="ECO:0000256" key="8">
    <source>
        <dbReference type="ARBA" id="ARBA00022833"/>
    </source>
</evidence>
<dbReference type="InterPro" id="IPR024647">
    <property type="entry name" value="DNA_pol_a_cat_su_N"/>
</dbReference>